<evidence type="ECO:0000313" key="3">
    <source>
        <dbReference type="Proteomes" id="UP000054549"/>
    </source>
</evidence>
<feature type="region of interest" description="Disordered" evidence="1">
    <location>
        <begin position="117"/>
        <end position="233"/>
    </location>
</feature>
<dbReference type="AlphaFoldDB" id="A0A0C2SM30"/>
<feature type="region of interest" description="Disordered" evidence="1">
    <location>
        <begin position="61"/>
        <end position="105"/>
    </location>
</feature>
<evidence type="ECO:0000313" key="2">
    <source>
        <dbReference type="EMBL" id="KIL54984.1"/>
    </source>
</evidence>
<dbReference type="Proteomes" id="UP000054549">
    <property type="component" value="Unassembled WGS sequence"/>
</dbReference>
<evidence type="ECO:0000256" key="1">
    <source>
        <dbReference type="SAM" id="MobiDB-lite"/>
    </source>
</evidence>
<dbReference type="Pfam" id="PF02992">
    <property type="entry name" value="Transposase_21"/>
    <property type="match status" value="1"/>
</dbReference>
<dbReference type="EMBL" id="KN818587">
    <property type="protein sequence ID" value="KIL54984.1"/>
    <property type="molecule type" value="Genomic_DNA"/>
</dbReference>
<dbReference type="HOGENOM" id="CLU_007337_0_0_1"/>
<dbReference type="OrthoDB" id="2669721at2759"/>
<feature type="compositionally biased region" description="Basic residues" evidence="1">
    <location>
        <begin position="79"/>
        <end position="91"/>
    </location>
</feature>
<organism evidence="2 3">
    <name type="scientific">Amanita muscaria (strain Koide BX008)</name>
    <dbReference type="NCBI Taxonomy" id="946122"/>
    <lineage>
        <taxon>Eukaryota</taxon>
        <taxon>Fungi</taxon>
        <taxon>Dikarya</taxon>
        <taxon>Basidiomycota</taxon>
        <taxon>Agaricomycotina</taxon>
        <taxon>Agaricomycetes</taxon>
        <taxon>Agaricomycetidae</taxon>
        <taxon>Agaricales</taxon>
        <taxon>Pluteineae</taxon>
        <taxon>Amanitaceae</taxon>
        <taxon>Amanita</taxon>
    </lineage>
</organism>
<keyword evidence="3" id="KW-1185">Reference proteome</keyword>
<proteinExistence type="predicted"/>
<evidence type="ECO:0008006" key="4">
    <source>
        <dbReference type="Google" id="ProtNLM"/>
    </source>
</evidence>
<dbReference type="PANTHER" id="PTHR46579:SF1">
    <property type="entry name" value="F5_8 TYPE C DOMAIN-CONTAINING PROTEIN"/>
    <property type="match status" value="1"/>
</dbReference>
<reference evidence="2 3" key="1">
    <citation type="submission" date="2014-04" db="EMBL/GenBank/DDBJ databases">
        <title>Evolutionary Origins and Diversification of the Mycorrhizal Mutualists.</title>
        <authorList>
            <consortium name="DOE Joint Genome Institute"/>
            <consortium name="Mycorrhizal Genomics Consortium"/>
            <person name="Kohler A."/>
            <person name="Kuo A."/>
            <person name="Nagy L.G."/>
            <person name="Floudas D."/>
            <person name="Copeland A."/>
            <person name="Barry K.W."/>
            <person name="Cichocki N."/>
            <person name="Veneault-Fourrey C."/>
            <person name="LaButti K."/>
            <person name="Lindquist E.A."/>
            <person name="Lipzen A."/>
            <person name="Lundell T."/>
            <person name="Morin E."/>
            <person name="Murat C."/>
            <person name="Riley R."/>
            <person name="Ohm R."/>
            <person name="Sun H."/>
            <person name="Tunlid A."/>
            <person name="Henrissat B."/>
            <person name="Grigoriev I.V."/>
            <person name="Hibbett D.S."/>
            <person name="Martin F."/>
        </authorList>
    </citation>
    <scope>NUCLEOTIDE SEQUENCE [LARGE SCALE GENOMIC DNA]</scope>
    <source>
        <strain evidence="2 3">Koide BX008</strain>
    </source>
</reference>
<gene>
    <name evidence="2" type="ORF">M378DRAFT_18358</name>
</gene>
<sequence length="846" mass="96230">MKELTRHDDGRILCECRKCYQICRDGVYLIPRTYRNHKKYRDLDPDEEELEHRAARAAFFKKWGKPNTSSASSSSSQMHTRRRKKKSKAAHKTTVPPLPLDEDMSADAEIQYMDDRDDLDVPIYGDVSTGDALTPGSASTQGKGLMGDAPMQGDVPTQGDASVGGAQDEEEAPVDPSSARRTCDESDEEDSEEDLGTPGPVPDFDQPQLGEQLEDEDEGHDSTNISLNLNDPLPQPTLSKLVLIKDMVEDVNSARLEDDLDEQMLGRLRNPPKEPESLASDILFSMALFNNLMGGSEQMYHDTCQTIKHFTGRTLESYHKVKTKVENTTGVAQLRNDMCVRSCVAFTGPLKELDKCPECNEDRYQKNKKSGKLQPRQQFYTIPLGPQLQAMWRTPEGADRMRYRNRKTDEIIQKIFDERKISSFEDVFHGSEYIDACRDKRIHPNDVFVMFSFDGAQLYRDKASDAWFAIWVILNLSPDLRYKKKYVLPAFFVPGPKKPENMDSFLLPSFRHVSALQKEGLQVYDGRLGCLITSRPFFGFGTADTLALPLLSGLVGHNGQNGCRLSCGMPGRHPPGKPTYYPVVLQPKDYTIAKCNHADYDLSKLGPPDAMKYQQNLRKVLISPNETRYKCNRLLTGICQPSICLGLQLKSMVPVPQCFTLDLMHLVSLNIPSHLVSIWRNSSDARITYEDLPKPDFIVLDNDEDWKEHGKLVKSTHPYFPGSFDRLPRDPSKKINSGYKAIEWLNYFWVLGPALFRIVLPHHLWQHYCRLVCGIRLLHQRVITEEELQRAHNLLTQCVTADVYTKLYKAKQRSSSWRTTSVKRFLGSRLYFHQSDEPSTTMVLLS</sequence>
<dbReference type="InterPro" id="IPR004242">
    <property type="entry name" value="Transposase_21"/>
</dbReference>
<dbReference type="InParanoid" id="A0A0C2SM30"/>
<dbReference type="STRING" id="946122.A0A0C2SM30"/>
<dbReference type="PANTHER" id="PTHR46579">
    <property type="entry name" value="F5/8 TYPE C DOMAIN-CONTAINING PROTEIN-RELATED"/>
    <property type="match status" value="1"/>
</dbReference>
<protein>
    <recommendedName>
        <fullName evidence="4">Transposase domain-containing protein</fullName>
    </recommendedName>
</protein>
<accession>A0A0C2SM30</accession>
<feature type="compositionally biased region" description="Acidic residues" evidence="1">
    <location>
        <begin position="185"/>
        <end position="195"/>
    </location>
</feature>
<name>A0A0C2SM30_AMAMK</name>